<dbReference type="RefSeq" id="WP_138574409.1">
    <property type="nucleotide sequence ID" value="NZ_CP040818.1"/>
</dbReference>
<feature type="chain" id="PRO_5022928382" evidence="4">
    <location>
        <begin position="24"/>
        <end position="247"/>
    </location>
</feature>
<keyword evidence="6" id="KW-1185">Reference proteome</keyword>
<reference evidence="5 6" key="1">
    <citation type="submission" date="2019-06" db="EMBL/GenBank/DDBJ databases">
        <title>Genome sequence of Rhodobacteraceae bacterium D4M1.</title>
        <authorList>
            <person name="Cao J."/>
        </authorList>
    </citation>
    <scope>NUCLEOTIDE SEQUENCE [LARGE SCALE GENOMIC DNA]</scope>
    <source>
        <strain evidence="5 6">D4M1</strain>
    </source>
</reference>
<dbReference type="InterPro" id="IPR011990">
    <property type="entry name" value="TPR-like_helical_dom_sf"/>
</dbReference>
<feature type="repeat" description="TPR" evidence="3">
    <location>
        <begin position="198"/>
        <end position="231"/>
    </location>
</feature>
<sequence>MRPLTAPVFALLALPLLAGSAAAEIRSMAECRARIQEDASRAREEAAQWVTLGGGPEANVCTAETLIALGAKNSAAQILTSTADDRNNGLPAATRSRLMRDAGRLWLDEDQPRLALEALSRTIQLTGADPDTLVLRAEAQGRLGLWQSAMTDLDRALKLAPDRPDLLALRAAARRKSDDPQGGLEDAQAALEANPTLPEALFEKGACLAVLGRMPEALDTWFKLIEQDPESQLARLAQRNMQRLSGN</sequence>
<keyword evidence="4" id="KW-0732">Signal</keyword>
<evidence type="ECO:0000313" key="6">
    <source>
        <dbReference type="Proteomes" id="UP000305888"/>
    </source>
</evidence>
<gene>
    <name evidence="5" type="ORF">FDP22_13500</name>
</gene>
<evidence type="ECO:0000256" key="1">
    <source>
        <dbReference type="ARBA" id="ARBA00022737"/>
    </source>
</evidence>
<dbReference type="InterPro" id="IPR050498">
    <property type="entry name" value="Ycf3"/>
</dbReference>
<dbReference type="PANTHER" id="PTHR44858">
    <property type="entry name" value="TETRATRICOPEPTIDE REPEAT PROTEIN 6"/>
    <property type="match status" value="1"/>
</dbReference>
<dbReference type="PANTHER" id="PTHR44858:SF1">
    <property type="entry name" value="UDP-N-ACETYLGLUCOSAMINE--PEPTIDE N-ACETYLGLUCOSAMINYLTRANSFERASE SPINDLY-RELATED"/>
    <property type="match status" value="1"/>
</dbReference>
<feature type="signal peptide" evidence="4">
    <location>
        <begin position="1"/>
        <end position="23"/>
    </location>
</feature>
<accession>A0A5B8FI55</accession>
<evidence type="ECO:0000256" key="3">
    <source>
        <dbReference type="PROSITE-ProRule" id="PRU00339"/>
    </source>
</evidence>
<evidence type="ECO:0000256" key="2">
    <source>
        <dbReference type="ARBA" id="ARBA00022803"/>
    </source>
</evidence>
<dbReference type="SMART" id="SM00028">
    <property type="entry name" value="TPR"/>
    <property type="match status" value="4"/>
</dbReference>
<name>A0A5B8FI55_9RHOB</name>
<dbReference type="AlphaFoldDB" id="A0A5B8FI55"/>
<dbReference type="EMBL" id="CP040818">
    <property type="protein sequence ID" value="QDL92708.1"/>
    <property type="molecule type" value="Genomic_DNA"/>
</dbReference>
<evidence type="ECO:0000313" key="5">
    <source>
        <dbReference type="EMBL" id="QDL92708.1"/>
    </source>
</evidence>
<dbReference type="Gene3D" id="1.25.40.10">
    <property type="entry name" value="Tetratricopeptide repeat domain"/>
    <property type="match status" value="2"/>
</dbReference>
<organism evidence="5 6">
    <name type="scientific">Paroceanicella profunda</name>
    <dbReference type="NCBI Taxonomy" id="2579971"/>
    <lineage>
        <taxon>Bacteria</taxon>
        <taxon>Pseudomonadati</taxon>
        <taxon>Pseudomonadota</taxon>
        <taxon>Alphaproteobacteria</taxon>
        <taxon>Rhodobacterales</taxon>
        <taxon>Paracoccaceae</taxon>
        <taxon>Paroceanicella</taxon>
    </lineage>
</organism>
<evidence type="ECO:0000256" key="4">
    <source>
        <dbReference type="SAM" id="SignalP"/>
    </source>
</evidence>
<dbReference type="SUPFAM" id="SSF48452">
    <property type="entry name" value="TPR-like"/>
    <property type="match status" value="1"/>
</dbReference>
<dbReference type="PROSITE" id="PS50005">
    <property type="entry name" value="TPR"/>
    <property type="match status" value="1"/>
</dbReference>
<dbReference type="OrthoDB" id="8480494at2"/>
<dbReference type="KEGG" id="ppru:FDP22_13500"/>
<keyword evidence="2 3" id="KW-0802">TPR repeat</keyword>
<protein>
    <submittedName>
        <fullName evidence="5">Tetratricopeptide repeat protein</fullName>
    </submittedName>
</protein>
<dbReference type="Proteomes" id="UP000305888">
    <property type="component" value="Chromosome"/>
</dbReference>
<proteinExistence type="predicted"/>
<keyword evidence="1" id="KW-0677">Repeat</keyword>
<dbReference type="InterPro" id="IPR019734">
    <property type="entry name" value="TPR_rpt"/>
</dbReference>